<evidence type="ECO:0000256" key="12">
    <source>
        <dbReference type="PIRSR" id="PIRSR016496-2"/>
    </source>
</evidence>
<feature type="binding site" evidence="11">
    <location>
        <position position="150"/>
    </location>
    <ligand>
        <name>substrate</name>
    </ligand>
</feature>
<dbReference type="Proteomes" id="UP000831768">
    <property type="component" value="Chromosome"/>
</dbReference>
<evidence type="ECO:0000256" key="5">
    <source>
        <dbReference type="ARBA" id="ARBA00022741"/>
    </source>
</evidence>
<evidence type="ECO:0000256" key="4">
    <source>
        <dbReference type="ARBA" id="ARBA00022679"/>
    </source>
</evidence>
<dbReference type="PIRSF" id="PIRSF016496">
    <property type="entry name" value="Kin_FomA"/>
    <property type="match status" value="1"/>
</dbReference>
<feature type="site" description="Transition state stabilizer" evidence="12">
    <location>
        <position position="15"/>
    </location>
</feature>
<dbReference type="SUPFAM" id="SSF53633">
    <property type="entry name" value="Carbamate kinase-like"/>
    <property type="match status" value="1"/>
</dbReference>
<dbReference type="AlphaFoldDB" id="A0A8U0A2J0"/>
<evidence type="ECO:0000256" key="6">
    <source>
        <dbReference type="ARBA" id="ARBA00022777"/>
    </source>
</evidence>
<dbReference type="GO" id="GO:0016301">
    <property type="term" value="F:kinase activity"/>
    <property type="evidence" value="ECO:0007669"/>
    <property type="project" value="UniProtKB-KW"/>
</dbReference>
<dbReference type="GO" id="GO:0016114">
    <property type="term" value="P:terpenoid biosynthetic process"/>
    <property type="evidence" value="ECO:0007669"/>
    <property type="project" value="TreeGrafter"/>
</dbReference>
<evidence type="ECO:0000256" key="7">
    <source>
        <dbReference type="ARBA" id="ARBA00022840"/>
    </source>
</evidence>
<protein>
    <recommendedName>
        <fullName evidence="3 10">Isopentenyl phosphate kinase</fullName>
        <shortName evidence="10">IPK</shortName>
        <ecNumber evidence="2 10">2.7.4.26</ecNumber>
    </recommendedName>
</protein>
<evidence type="ECO:0000259" key="13">
    <source>
        <dbReference type="Pfam" id="PF00696"/>
    </source>
</evidence>
<keyword evidence="6 10" id="KW-0418">Kinase</keyword>
<evidence type="ECO:0000313" key="15">
    <source>
        <dbReference type="Proteomes" id="UP000831768"/>
    </source>
</evidence>
<dbReference type="NCBIfam" id="NF040647">
    <property type="entry name" value="IPPK_Arch"/>
    <property type="match status" value="1"/>
</dbReference>
<keyword evidence="15" id="KW-1185">Reference proteome</keyword>
<dbReference type="PANTHER" id="PTHR43654">
    <property type="entry name" value="GLUTAMATE 5-KINASE"/>
    <property type="match status" value="1"/>
</dbReference>
<keyword evidence="5 10" id="KW-0547">Nucleotide-binding</keyword>
<dbReference type="InterPro" id="IPR024192">
    <property type="entry name" value="Fosfomycin_R_FomA-type"/>
</dbReference>
<name>A0A8U0A2J0_9EURY</name>
<proteinExistence type="inferred from homology"/>
<dbReference type="KEGG" id="haad:MW046_02225"/>
<evidence type="ECO:0000256" key="2">
    <source>
        <dbReference type="ARBA" id="ARBA00012908"/>
    </source>
</evidence>
<comment type="subunit">
    <text evidence="10">Homodimer.</text>
</comment>
<gene>
    <name evidence="14" type="ORF">MW046_02225</name>
</gene>
<dbReference type="InterPro" id="IPR036393">
    <property type="entry name" value="AceGlu_kinase-like_sf"/>
</dbReference>
<feature type="binding site" evidence="11">
    <location>
        <position position="210"/>
    </location>
    <ligand>
        <name>ATP</name>
        <dbReference type="ChEBI" id="CHEBI:30616"/>
    </ligand>
</feature>
<dbReference type="Pfam" id="PF00696">
    <property type="entry name" value="AA_kinase"/>
    <property type="match status" value="1"/>
</dbReference>
<evidence type="ECO:0000256" key="3">
    <source>
        <dbReference type="ARBA" id="ARBA00017267"/>
    </source>
</evidence>
<evidence type="ECO:0000256" key="9">
    <source>
        <dbReference type="ARBA" id="ARBA00049063"/>
    </source>
</evidence>
<evidence type="ECO:0000256" key="11">
    <source>
        <dbReference type="PIRSR" id="PIRSR016496-1"/>
    </source>
</evidence>
<dbReference type="GO" id="GO:0005524">
    <property type="term" value="F:ATP binding"/>
    <property type="evidence" value="ECO:0007669"/>
    <property type="project" value="UniProtKB-KW"/>
</dbReference>
<evidence type="ECO:0000256" key="8">
    <source>
        <dbReference type="ARBA" id="ARBA00023229"/>
    </source>
</evidence>
<accession>A0A8U0A2J0</accession>
<dbReference type="Gene3D" id="3.40.1160.10">
    <property type="entry name" value="Acetylglutamate kinase-like"/>
    <property type="match status" value="1"/>
</dbReference>
<feature type="domain" description="Aspartate/glutamate/uridylate kinase" evidence="13">
    <location>
        <begin position="1"/>
        <end position="217"/>
    </location>
</feature>
<comment type="similarity">
    <text evidence="1 10">Belongs to the isopentenyl phosphate kinase family.</text>
</comment>
<keyword evidence="7 10" id="KW-0067">ATP-binding</keyword>
<feature type="binding site" evidence="11">
    <location>
        <begin position="6"/>
        <end position="10"/>
    </location>
    <ligand>
        <name>ATP</name>
        <dbReference type="ChEBI" id="CHEBI:30616"/>
    </ligand>
</feature>
<dbReference type="PANTHER" id="PTHR43654:SF1">
    <property type="entry name" value="ISOPENTENYL PHOSPHATE KINASE"/>
    <property type="match status" value="1"/>
</dbReference>
<dbReference type="GeneID" id="71926826"/>
<dbReference type="RefSeq" id="WP_247993941.1">
    <property type="nucleotide sequence ID" value="NZ_CP096019.1"/>
</dbReference>
<comment type="function">
    <text evidence="10">Catalyzes the phosphorylation of isopentenyl phosphate (IP) to isopentenyl diphosphate (IPP). Functions in an alternate mevalonate (MVA) pathway leading to IPP, a key precursor for the biosynthesis of isoprenoid compounds such as archaeal membrane lipids.</text>
</comment>
<reference evidence="14" key="1">
    <citation type="submission" date="2022-04" db="EMBL/GenBank/DDBJ databases">
        <title>Halocatena sp. nov., isolated from a salt lake.</title>
        <authorList>
            <person name="Cui H.-L."/>
        </authorList>
    </citation>
    <scope>NUCLEOTIDE SEQUENCE</scope>
    <source>
        <strain evidence="14">AD-1</strain>
    </source>
</reference>
<feature type="binding site" evidence="11">
    <location>
        <position position="206"/>
    </location>
    <ligand>
        <name>ATP</name>
        <dbReference type="ChEBI" id="CHEBI:30616"/>
    </ligand>
</feature>
<evidence type="ECO:0000256" key="1">
    <source>
        <dbReference type="ARBA" id="ARBA00010540"/>
    </source>
</evidence>
<dbReference type="GO" id="GO:0102043">
    <property type="term" value="F:isopentenyl phosphate kinase activity"/>
    <property type="evidence" value="ECO:0007669"/>
    <property type="project" value="UniProtKB-EC"/>
</dbReference>
<organism evidence="14 15">
    <name type="scientific">Halocatena salina</name>
    <dbReference type="NCBI Taxonomy" id="2934340"/>
    <lineage>
        <taxon>Archaea</taxon>
        <taxon>Methanobacteriati</taxon>
        <taxon>Methanobacteriota</taxon>
        <taxon>Stenosarchaea group</taxon>
        <taxon>Halobacteria</taxon>
        <taxon>Halobacteriales</taxon>
        <taxon>Natronomonadaceae</taxon>
        <taxon>Halocatena</taxon>
    </lineage>
</organism>
<feature type="binding site" evidence="11">
    <location>
        <position position="47"/>
    </location>
    <ligand>
        <name>substrate</name>
    </ligand>
</feature>
<dbReference type="EMBL" id="CP096019">
    <property type="protein sequence ID" value="UPM43274.1"/>
    <property type="molecule type" value="Genomic_DNA"/>
</dbReference>
<dbReference type="InterPro" id="IPR001048">
    <property type="entry name" value="Asp/Glu/Uridylate_kinase"/>
</dbReference>
<keyword evidence="8" id="KW-0414">Isoprene biosynthesis</keyword>
<evidence type="ECO:0000313" key="14">
    <source>
        <dbReference type="EMBL" id="UPM43274.1"/>
    </source>
</evidence>
<comment type="catalytic activity">
    <reaction evidence="9 10">
        <text>isopentenyl phosphate + ATP = isopentenyl diphosphate + ADP</text>
        <dbReference type="Rhea" id="RHEA:33963"/>
        <dbReference type="ChEBI" id="CHEBI:30616"/>
        <dbReference type="ChEBI" id="CHEBI:65078"/>
        <dbReference type="ChEBI" id="CHEBI:128769"/>
        <dbReference type="ChEBI" id="CHEBI:456216"/>
        <dbReference type="EC" id="2.7.4.26"/>
    </reaction>
</comment>
<keyword evidence="4 10" id="KW-0808">Transferase</keyword>
<evidence type="ECO:0000256" key="10">
    <source>
        <dbReference type="PIRNR" id="PIRNR016496"/>
    </source>
</evidence>
<dbReference type="GO" id="GO:0005829">
    <property type="term" value="C:cytosol"/>
    <property type="evidence" value="ECO:0007669"/>
    <property type="project" value="TreeGrafter"/>
</dbReference>
<sequence length="243" mass="25299">MTVVLKLGGSVITDKDTPETVDRAALDAASSTIAAYGDTDLVIVHGGGSFGHHHAAAHGVSRTAGTHDDTAVRDVHRAMKRLNEQVVDALAAVDVPAIPVHPLSVAHRSMEDELRLPSQQVRTLLTEGFVPVLHGDVIGHEAMGATILSGDELVCALAEALSADRVGLCSAVPGVLDGEDVIPEINDFEDVAHVLGASESTDVTGGMAGKVRALLDLETPAFVFDRGGLEPFLMGRQPGTRIG</sequence>
<feature type="binding site" evidence="11">
    <location>
        <position position="52"/>
    </location>
    <ligand>
        <name>substrate</name>
    </ligand>
</feature>
<feature type="binding site" evidence="11">
    <location>
        <position position="48"/>
    </location>
    <ligand>
        <name>ATP</name>
        <dbReference type="ChEBI" id="CHEBI:30616"/>
    </ligand>
</feature>
<dbReference type="CDD" id="cd04241">
    <property type="entry name" value="AAK_FomA-like"/>
    <property type="match status" value="1"/>
</dbReference>
<dbReference type="EC" id="2.7.4.26" evidence="2 10"/>